<organism evidence="3 4">
    <name type="scientific">Plectosphaerella cucumerina</name>
    <dbReference type="NCBI Taxonomy" id="40658"/>
    <lineage>
        <taxon>Eukaryota</taxon>
        <taxon>Fungi</taxon>
        <taxon>Dikarya</taxon>
        <taxon>Ascomycota</taxon>
        <taxon>Pezizomycotina</taxon>
        <taxon>Sordariomycetes</taxon>
        <taxon>Hypocreomycetidae</taxon>
        <taxon>Glomerellales</taxon>
        <taxon>Plectosphaerellaceae</taxon>
        <taxon>Plectosphaerella</taxon>
    </lineage>
</organism>
<protein>
    <recommendedName>
        <fullName evidence="5">Elongator complex protein 6</fullName>
    </recommendedName>
</protein>
<evidence type="ECO:0000256" key="2">
    <source>
        <dbReference type="ARBA" id="ARBA00008837"/>
    </source>
</evidence>
<dbReference type="Proteomes" id="UP000813385">
    <property type="component" value="Unassembled WGS sequence"/>
</dbReference>
<dbReference type="UniPathway" id="UPA00988"/>
<dbReference type="GO" id="GO:0002098">
    <property type="term" value="P:tRNA wobble uridine modification"/>
    <property type="evidence" value="ECO:0007669"/>
    <property type="project" value="InterPro"/>
</dbReference>
<dbReference type="PANTHER" id="PTHR16184:SF6">
    <property type="entry name" value="ELONGATOR COMPLEX PROTEIN 6"/>
    <property type="match status" value="1"/>
</dbReference>
<dbReference type="InterPro" id="IPR027417">
    <property type="entry name" value="P-loop_NTPase"/>
</dbReference>
<accession>A0A8K0THI9</accession>
<dbReference type="GO" id="GO:0033588">
    <property type="term" value="C:elongator holoenzyme complex"/>
    <property type="evidence" value="ECO:0007669"/>
    <property type="project" value="InterPro"/>
</dbReference>
<sequence>MATRIPHLLEPYLTVPPESSHTLLTSVLGASTNWLVLRYLYSYLQNPTAASTEDGIGGTSNINVVLVSFVRDFAFWKEGAGRLGLDLESLARAGRFSFVDGLTSLFTPPNARLSPRKGYRALRSAKHGDIRRELFAALADITATEGGNSKTILIVDQPDFLLAATSDLLPDNNTLSEELSNGAALRNLILDVQEQVYASIFTVSADEPLISAQNTKLEKENTTLVLSLAHSAHRLISLRLLDTGSASDVSGVIRVTHGGGEAEEHHDVDEGELLYFVGTDGSVKVFHRGQSS</sequence>
<dbReference type="EMBL" id="JAGPXD010000004">
    <property type="protein sequence ID" value="KAH7358543.1"/>
    <property type="molecule type" value="Genomic_DNA"/>
</dbReference>
<dbReference type="Pfam" id="PF09807">
    <property type="entry name" value="ELP6"/>
    <property type="match status" value="1"/>
</dbReference>
<dbReference type="CDD" id="cd19495">
    <property type="entry name" value="Elp6"/>
    <property type="match status" value="1"/>
</dbReference>
<proteinExistence type="inferred from homology"/>
<comment type="caution">
    <text evidence="3">The sequence shown here is derived from an EMBL/GenBank/DDBJ whole genome shotgun (WGS) entry which is preliminary data.</text>
</comment>
<evidence type="ECO:0000313" key="4">
    <source>
        <dbReference type="Proteomes" id="UP000813385"/>
    </source>
</evidence>
<gene>
    <name evidence="3" type="ORF">B0T11DRAFT_105261</name>
</gene>
<dbReference type="OrthoDB" id="9995306at2759"/>
<comment type="pathway">
    <text evidence="1">tRNA modification; 5-methoxycarbonylmethyl-2-thiouridine-tRNA biosynthesis.</text>
</comment>
<dbReference type="InterPro" id="IPR018627">
    <property type="entry name" value="ELP6"/>
</dbReference>
<dbReference type="AlphaFoldDB" id="A0A8K0THI9"/>
<reference evidence="3" key="1">
    <citation type="journal article" date="2021" name="Nat. Commun.">
        <title>Genetic determinants of endophytism in the Arabidopsis root mycobiome.</title>
        <authorList>
            <person name="Mesny F."/>
            <person name="Miyauchi S."/>
            <person name="Thiergart T."/>
            <person name="Pickel B."/>
            <person name="Atanasova L."/>
            <person name="Karlsson M."/>
            <person name="Huettel B."/>
            <person name="Barry K.W."/>
            <person name="Haridas S."/>
            <person name="Chen C."/>
            <person name="Bauer D."/>
            <person name="Andreopoulos W."/>
            <person name="Pangilinan J."/>
            <person name="LaButti K."/>
            <person name="Riley R."/>
            <person name="Lipzen A."/>
            <person name="Clum A."/>
            <person name="Drula E."/>
            <person name="Henrissat B."/>
            <person name="Kohler A."/>
            <person name="Grigoriev I.V."/>
            <person name="Martin F.M."/>
            <person name="Hacquard S."/>
        </authorList>
    </citation>
    <scope>NUCLEOTIDE SEQUENCE</scope>
    <source>
        <strain evidence="3">MPI-CAGE-AT-0016</strain>
    </source>
</reference>
<dbReference type="Gene3D" id="3.40.50.300">
    <property type="entry name" value="P-loop containing nucleotide triphosphate hydrolases"/>
    <property type="match status" value="1"/>
</dbReference>
<evidence type="ECO:0008006" key="5">
    <source>
        <dbReference type="Google" id="ProtNLM"/>
    </source>
</evidence>
<dbReference type="PANTHER" id="PTHR16184">
    <property type="entry name" value="ELONGATOR COMPLEX PROTEIN 6"/>
    <property type="match status" value="1"/>
</dbReference>
<evidence type="ECO:0000313" key="3">
    <source>
        <dbReference type="EMBL" id="KAH7358543.1"/>
    </source>
</evidence>
<evidence type="ECO:0000256" key="1">
    <source>
        <dbReference type="ARBA" id="ARBA00005043"/>
    </source>
</evidence>
<comment type="similarity">
    <text evidence="2">Belongs to the ELP6 family.</text>
</comment>
<keyword evidence="4" id="KW-1185">Reference proteome</keyword>
<name>A0A8K0THI9_9PEZI</name>